<protein>
    <submittedName>
        <fullName evidence="3">Flap endonuclease 1</fullName>
    </submittedName>
</protein>
<dbReference type="GO" id="GO:0004519">
    <property type="term" value="F:endonuclease activity"/>
    <property type="evidence" value="ECO:0007669"/>
    <property type="project" value="UniProtKB-KW"/>
</dbReference>
<evidence type="ECO:0000313" key="3">
    <source>
        <dbReference type="EMBL" id="CAL4770062.1"/>
    </source>
</evidence>
<dbReference type="Proteomes" id="UP001152797">
    <property type="component" value="Unassembled WGS sequence"/>
</dbReference>
<feature type="region of interest" description="Disordered" evidence="1">
    <location>
        <begin position="498"/>
        <end position="527"/>
    </location>
</feature>
<proteinExistence type="predicted"/>
<feature type="compositionally biased region" description="Pro residues" evidence="1">
    <location>
        <begin position="280"/>
        <end position="292"/>
    </location>
</feature>
<evidence type="ECO:0000313" key="2">
    <source>
        <dbReference type="EMBL" id="CAI3982750.1"/>
    </source>
</evidence>
<reference evidence="2" key="1">
    <citation type="submission" date="2022-10" db="EMBL/GenBank/DDBJ databases">
        <authorList>
            <person name="Chen Y."/>
            <person name="Dougan E. K."/>
            <person name="Chan C."/>
            <person name="Rhodes N."/>
            <person name="Thang M."/>
        </authorList>
    </citation>
    <scope>NUCLEOTIDE SEQUENCE</scope>
</reference>
<reference evidence="3 4" key="2">
    <citation type="submission" date="2024-05" db="EMBL/GenBank/DDBJ databases">
        <authorList>
            <person name="Chen Y."/>
            <person name="Shah S."/>
            <person name="Dougan E. K."/>
            <person name="Thang M."/>
            <person name="Chan C."/>
        </authorList>
    </citation>
    <scope>NUCLEOTIDE SEQUENCE [LARGE SCALE GENOMIC DNA]</scope>
</reference>
<accession>A0A9P1C1U9</accession>
<feature type="compositionally biased region" description="Polar residues" evidence="1">
    <location>
        <begin position="13"/>
        <end position="24"/>
    </location>
</feature>
<feature type="compositionally biased region" description="Low complexity" evidence="1">
    <location>
        <begin position="298"/>
        <end position="314"/>
    </location>
</feature>
<dbReference type="OrthoDB" id="441023at2759"/>
<evidence type="ECO:0000256" key="1">
    <source>
        <dbReference type="SAM" id="MobiDB-lite"/>
    </source>
</evidence>
<gene>
    <name evidence="2" type="ORF">C1SCF055_LOCUS10415</name>
</gene>
<feature type="region of interest" description="Disordered" evidence="1">
    <location>
        <begin position="271"/>
        <end position="320"/>
    </location>
</feature>
<feature type="region of interest" description="Disordered" evidence="1">
    <location>
        <begin position="1"/>
        <end position="206"/>
    </location>
</feature>
<feature type="compositionally biased region" description="Basic and acidic residues" evidence="1">
    <location>
        <begin position="501"/>
        <end position="515"/>
    </location>
</feature>
<dbReference type="AlphaFoldDB" id="A0A9P1C1U9"/>
<evidence type="ECO:0000313" key="4">
    <source>
        <dbReference type="Proteomes" id="UP001152797"/>
    </source>
</evidence>
<sequence length="656" mass="69561">MGCGLCAPKAAQHKSSAVSPSGQSVGKAFSEEAQASASRVRPDSWRAGREAPVTASDAAEEAAQGPREGPRDAAEAEPSAQVDLPGMPEGKAAESSPVREPEAKEAKDAPAKTEIQAKDEKCEAASAGVQVPAVRPKSSPKAKASSPKATSSPTEAKDSSDESVDEEEMEATLRAVASVLTPRRQSEEGKVLEASVPLPPPRKVSAVSAQLAVTARSTRPLYEITSPMSKPQVDSLPFPSVTVSTSTQLLLLKWARWGRNNCRIKQEEQIKSMQHRRFPRSPPPVQLSPQPTPRESTPRGSASGGASPDSSPPRTGAAAWRAGGELGMGTTVHSREGGSPGRAFDLAELREEQRDSMAQQGTRMKLTRGLGGGAAQAHSLGTPGFGVDTPGFPGGSGVASADASVVSSGVASPVKGGVMSPWILEAEALCEETEDEGSPGGGGWGLEPEIDSLLMLEQEILGKRSHAVELRISKDSLQPKEEDQPVLDEDELQQVELFEESPSKKSAEAASERWQETPSSEPHQVPEDLSSALTGFEYVIGEQVSYYSASHGAWMPAKIVERKSRTIYVIDKQMRGCLAKVRASELVSEKEEKSNPVLRAFTMLEKSEKKQKKRPSSARSSTSASSKPRSATPAAPAVTVPGRGRIVRDDFSDEDD</sequence>
<feature type="compositionally biased region" description="Low complexity" evidence="1">
    <location>
        <begin position="136"/>
        <end position="154"/>
    </location>
</feature>
<feature type="region of interest" description="Disordered" evidence="1">
    <location>
        <begin position="584"/>
        <end position="656"/>
    </location>
</feature>
<feature type="compositionally biased region" description="Basic and acidic residues" evidence="1">
    <location>
        <begin position="40"/>
        <end position="49"/>
    </location>
</feature>
<keyword evidence="3" id="KW-0540">Nuclease</keyword>
<comment type="caution">
    <text evidence="2">The sequence shown here is derived from an EMBL/GenBank/DDBJ whole genome shotgun (WGS) entry which is preliminary data.</text>
</comment>
<dbReference type="EMBL" id="CAMXCT020000744">
    <property type="protein sequence ID" value="CAL1136125.1"/>
    <property type="molecule type" value="Genomic_DNA"/>
</dbReference>
<dbReference type="EMBL" id="CAMXCT030000744">
    <property type="protein sequence ID" value="CAL4770062.1"/>
    <property type="molecule type" value="Genomic_DNA"/>
</dbReference>
<feature type="compositionally biased region" description="Low complexity" evidence="1">
    <location>
        <begin position="617"/>
        <end position="641"/>
    </location>
</feature>
<keyword evidence="4" id="KW-1185">Reference proteome</keyword>
<keyword evidence="3" id="KW-0378">Hydrolase</keyword>
<feature type="compositionally biased region" description="Basic and acidic residues" evidence="1">
    <location>
        <begin position="97"/>
        <end position="123"/>
    </location>
</feature>
<name>A0A9P1C1U9_9DINO</name>
<organism evidence="2">
    <name type="scientific">Cladocopium goreaui</name>
    <dbReference type="NCBI Taxonomy" id="2562237"/>
    <lineage>
        <taxon>Eukaryota</taxon>
        <taxon>Sar</taxon>
        <taxon>Alveolata</taxon>
        <taxon>Dinophyceae</taxon>
        <taxon>Suessiales</taxon>
        <taxon>Symbiodiniaceae</taxon>
        <taxon>Cladocopium</taxon>
    </lineage>
</organism>
<dbReference type="EMBL" id="CAMXCT010000744">
    <property type="protein sequence ID" value="CAI3982750.1"/>
    <property type="molecule type" value="Genomic_DNA"/>
</dbReference>
<feature type="compositionally biased region" description="Acidic residues" evidence="1">
    <location>
        <begin position="161"/>
        <end position="170"/>
    </location>
</feature>
<keyword evidence="3" id="KW-0255">Endonuclease</keyword>